<dbReference type="SUPFAM" id="SSF55455">
    <property type="entry name" value="SRF-like"/>
    <property type="match status" value="1"/>
</dbReference>
<dbReference type="GO" id="GO:0005634">
    <property type="term" value="C:nucleus"/>
    <property type="evidence" value="ECO:0007669"/>
    <property type="project" value="UniProtKB-SubCell"/>
</dbReference>
<name>A0AAW1WUZ3_RUBAR</name>
<keyword evidence="5" id="KW-0539">Nucleus</keyword>
<dbReference type="InterPro" id="IPR002100">
    <property type="entry name" value="TF_MADSbox"/>
</dbReference>
<dbReference type="AlphaFoldDB" id="A0AAW1WUZ3"/>
<dbReference type="InterPro" id="IPR036879">
    <property type="entry name" value="TF_MADSbox_sf"/>
</dbReference>
<dbReference type="Pfam" id="PF00319">
    <property type="entry name" value="SRF-TF"/>
    <property type="match status" value="1"/>
</dbReference>
<keyword evidence="9" id="KW-1185">Reference proteome</keyword>
<keyword evidence="3" id="KW-0238">DNA-binding</keyword>
<reference evidence="8 9" key="1">
    <citation type="journal article" date="2023" name="G3 (Bethesda)">
        <title>A chromosome-length genome assembly and annotation of blackberry (Rubus argutus, cv. 'Hillquist').</title>
        <authorList>
            <person name="Bruna T."/>
            <person name="Aryal R."/>
            <person name="Dudchenko O."/>
            <person name="Sargent D.J."/>
            <person name="Mead D."/>
            <person name="Buti M."/>
            <person name="Cavallini A."/>
            <person name="Hytonen T."/>
            <person name="Andres J."/>
            <person name="Pham M."/>
            <person name="Weisz D."/>
            <person name="Mascagni F."/>
            <person name="Usai G."/>
            <person name="Natali L."/>
            <person name="Bassil N."/>
            <person name="Fernandez G.E."/>
            <person name="Lomsadze A."/>
            <person name="Armour M."/>
            <person name="Olukolu B."/>
            <person name="Poorten T."/>
            <person name="Britton C."/>
            <person name="Davik J."/>
            <person name="Ashrafi H."/>
            <person name="Aiden E.L."/>
            <person name="Borodovsky M."/>
            <person name="Worthington M."/>
        </authorList>
    </citation>
    <scope>NUCLEOTIDE SEQUENCE [LARGE SCALE GENOMIC DNA]</scope>
    <source>
        <strain evidence="8">PI 553951</strain>
    </source>
</reference>
<comment type="caution">
    <text evidence="8">The sequence shown here is derived from an EMBL/GenBank/DDBJ whole genome shotgun (WGS) entry which is preliminary data.</text>
</comment>
<feature type="domain" description="MADS-box" evidence="7">
    <location>
        <begin position="22"/>
        <end position="59"/>
    </location>
</feature>
<evidence type="ECO:0000256" key="6">
    <source>
        <dbReference type="SAM" id="MobiDB-lite"/>
    </source>
</evidence>
<evidence type="ECO:0000256" key="1">
    <source>
        <dbReference type="ARBA" id="ARBA00004123"/>
    </source>
</evidence>
<gene>
    <name evidence="8" type="ORF">M0R45_025713</name>
</gene>
<dbReference type="GO" id="GO:0003677">
    <property type="term" value="F:DNA binding"/>
    <property type="evidence" value="ECO:0007669"/>
    <property type="project" value="UniProtKB-KW"/>
</dbReference>
<feature type="compositionally biased region" description="Basic residues" evidence="6">
    <location>
        <begin position="15"/>
        <end position="25"/>
    </location>
</feature>
<evidence type="ECO:0000313" key="9">
    <source>
        <dbReference type="Proteomes" id="UP001457282"/>
    </source>
</evidence>
<dbReference type="PROSITE" id="PS50066">
    <property type="entry name" value="MADS_BOX_2"/>
    <property type="match status" value="1"/>
</dbReference>
<accession>A0AAW1WUZ3</accession>
<dbReference type="Proteomes" id="UP001457282">
    <property type="component" value="Unassembled WGS sequence"/>
</dbReference>
<dbReference type="GO" id="GO:0046983">
    <property type="term" value="F:protein dimerization activity"/>
    <property type="evidence" value="ECO:0007669"/>
    <property type="project" value="InterPro"/>
</dbReference>
<proteinExistence type="predicted"/>
<evidence type="ECO:0000259" key="7">
    <source>
        <dbReference type="PROSITE" id="PS50066"/>
    </source>
</evidence>
<keyword evidence="4" id="KW-0804">Transcription</keyword>
<evidence type="ECO:0000256" key="3">
    <source>
        <dbReference type="ARBA" id="ARBA00023125"/>
    </source>
</evidence>
<keyword evidence="2" id="KW-0805">Transcription regulation</keyword>
<evidence type="ECO:0000256" key="2">
    <source>
        <dbReference type="ARBA" id="ARBA00023015"/>
    </source>
</evidence>
<evidence type="ECO:0000256" key="4">
    <source>
        <dbReference type="ARBA" id="ARBA00023163"/>
    </source>
</evidence>
<organism evidence="8 9">
    <name type="scientific">Rubus argutus</name>
    <name type="common">Southern blackberry</name>
    <dbReference type="NCBI Taxonomy" id="59490"/>
    <lineage>
        <taxon>Eukaryota</taxon>
        <taxon>Viridiplantae</taxon>
        <taxon>Streptophyta</taxon>
        <taxon>Embryophyta</taxon>
        <taxon>Tracheophyta</taxon>
        <taxon>Spermatophyta</taxon>
        <taxon>Magnoliopsida</taxon>
        <taxon>eudicotyledons</taxon>
        <taxon>Gunneridae</taxon>
        <taxon>Pentapetalae</taxon>
        <taxon>rosids</taxon>
        <taxon>fabids</taxon>
        <taxon>Rosales</taxon>
        <taxon>Rosaceae</taxon>
        <taxon>Rosoideae</taxon>
        <taxon>Rosoideae incertae sedis</taxon>
        <taxon>Rubus</taxon>
    </lineage>
</organism>
<evidence type="ECO:0000256" key="5">
    <source>
        <dbReference type="ARBA" id="ARBA00023242"/>
    </source>
</evidence>
<sequence>MQPQRNLELSSSKSDRKKVRDRKKNINKKAEELSTLCGVDVGLIFYQRQSTVAETWPEDPAKVERIISKYKAKRGAETKGLHGGHENVNNSDEEREILYPTWDDRLDYLSEDELSRLVASLDAKLEASTNRNIDSLSKKTCNGFVSPKKKTSNTIALDHHHMADSNLNVVPFREINGLDR</sequence>
<comment type="subcellular location">
    <subcellularLocation>
        <location evidence="1">Nucleus</location>
    </subcellularLocation>
</comment>
<evidence type="ECO:0000313" key="8">
    <source>
        <dbReference type="EMBL" id="KAK9928584.1"/>
    </source>
</evidence>
<dbReference type="EMBL" id="JBEDUW010000005">
    <property type="protein sequence ID" value="KAK9928584.1"/>
    <property type="molecule type" value="Genomic_DNA"/>
</dbReference>
<feature type="region of interest" description="Disordered" evidence="6">
    <location>
        <begin position="1"/>
        <end position="25"/>
    </location>
</feature>
<dbReference type="Gene3D" id="3.40.1810.10">
    <property type="entry name" value="Transcription factor, MADS-box"/>
    <property type="match status" value="1"/>
</dbReference>
<protein>
    <recommendedName>
        <fullName evidence="7">MADS-box domain-containing protein</fullName>
    </recommendedName>
</protein>